<accession>A0A2P2D812</accession>
<organism evidence="1 2">
    <name type="scientific">Leptospira ellinghausenii</name>
    <dbReference type="NCBI Taxonomy" id="1917822"/>
    <lineage>
        <taxon>Bacteria</taxon>
        <taxon>Pseudomonadati</taxon>
        <taxon>Spirochaetota</taxon>
        <taxon>Spirochaetia</taxon>
        <taxon>Leptospirales</taxon>
        <taxon>Leptospiraceae</taxon>
        <taxon>Leptospira</taxon>
    </lineage>
</organism>
<reference evidence="2" key="1">
    <citation type="journal article" date="2019" name="Microbiol. Immunol.">
        <title>Molecular and phenotypic characterization of Leptospira johnsonii sp. nov., Leptospira ellinghausenii sp. nov. and Leptospira ryugenii sp. nov. isolated from soil and water in Japan.</title>
        <authorList>
            <person name="Masuzawa T."/>
            <person name="Saito M."/>
            <person name="Nakao R."/>
            <person name="Nikaido Y."/>
            <person name="Matsumoto M."/>
            <person name="Ogawa M."/>
            <person name="Yokoyama M."/>
            <person name="Hidaka Y."/>
            <person name="Tomita J."/>
            <person name="Sakakibara K."/>
            <person name="Suzuki K."/>
            <person name="Yasuda S."/>
            <person name="Sato H."/>
            <person name="Yamaguchi M."/>
            <person name="Yoshida S.I."/>
            <person name="Koizumi N."/>
            <person name="Kawamura Y."/>
        </authorList>
    </citation>
    <scope>NUCLEOTIDE SEQUENCE [LARGE SCALE GENOMIC DNA]</scope>
    <source>
        <strain evidence="2">E18</strain>
    </source>
</reference>
<keyword evidence="2" id="KW-1185">Reference proteome</keyword>
<sequence>MKYSHLFFVSFLTLVFPLLAIDESKEPNVQYTLQINGKDYDLIADVPKKVNGNFQNLNLLLKAGKWKEFSYGGIQFSYLASFTWEADIQSDSDKSWVLSGNDFKIMYFVLSESITIEDYTNAFADRMGKENTQIFDVEDRFGNITYSGKKLFVKISGVDLVYEIYLIPTKEGTRILTLQDSPETTDKSSQEKIEMMEQIRKQFTILKQ</sequence>
<dbReference type="EMBL" id="BFAZ01000001">
    <property type="protein sequence ID" value="GBF40760.1"/>
    <property type="molecule type" value="Genomic_DNA"/>
</dbReference>
<dbReference type="OrthoDB" id="344517at2"/>
<evidence type="ECO:0000313" key="1">
    <source>
        <dbReference type="EMBL" id="GBF40760.1"/>
    </source>
</evidence>
<protein>
    <submittedName>
        <fullName evidence="1">Uncharacterized protein</fullName>
    </submittedName>
</protein>
<dbReference type="Proteomes" id="UP000245206">
    <property type="component" value="Unassembled WGS sequence"/>
</dbReference>
<proteinExistence type="predicted"/>
<dbReference type="AlphaFoldDB" id="A0A2P2D812"/>
<comment type="caution">
    <text evidence="1">The sequence shown here is derived from an EMBL/GenBank/DDBJ whole genome shotgun (WGS) entry which is preliminary data.</text>
</comment>
<name>A0A2P2D812_9LEPT</name>
<evidence type="ECO:0000313" key="2">
    <source>
        <dbReference type="Proteomes" id="UP000245206"/>
    </source>
</evidence>
<dbReference type="RefSeq" id="WP_108958136.1">
    <property type="nucleotide sequence ID" value="NZ_BFAZ01000001.1"/>
</dbReference>
<gene>
    <name evidence="1" type="ORF">LPTSP2_00250</name>
</gene>